<feature type="transmembrane region" description="Helical" evidence="1">
    <location>
        <begin position="53"/>
        <end position="72"/>
    </location>
</feature>
<feature type="transmembrane region" description="Helical" evidence="1">
    <location>
        <begin position="12"/>
        <end position="33"/>
    </location>
</feature>
<feature type="transmembrane region" description="Helical" evidence="1">
    <location>
        <begin position="84"/>
        <end position="103"/>
    </location>
</feature>
<dbReference type="AlphaFoldDB" id="A0A0K1N1U3"/>
<reference evidence="2 5" key="1">
    <citation type="submission" date="2016-06" db="EMBL/GenBank/DDBJ databases">
        <title>Simultaneous identification of Haemophilus influenzae and Haemophilus haemolyticus using TaqMan real-time PCR.</title>
        <authorList>
            <person name="Price E.P."/>
            <person name="Sarovich D.S."/>
            <person name="Harris T."/>
            <person name="Spargo J.C."/>
            <person name="Nosworthy E."/>
            <person name="Beissbarth J."/>
            <person name="Smith-Vaughan H."/>
        </authorList>
    </citation>
    <scope>NUCLEOTIDE SEQUENCE [LARGE SCALE GENOMIC DNA]</scope>
    <source>
        <strain evidence="2 5">ATCC 7901</strain>
    </source>
</reference>
<dbReference type="Pfam" id="PF17364">
    <property type="entry name" value="DUF5389"/>
    <property type="match status" value="1"/>
</dbReference>
<keyword evidence="1" id="KW-0812">Transmembrane</keyword>
<sequence>MRNQNLPSGFSPFTWAIAGFCLPVLLWPLALLISPNLLNNPNLSDNQITAMSVFLWGYPFVLGIVARIFYKLHQRRPALARKGLALSAVIFYGVLYYVATVGFN</sequence>
<evidence type="ECO:0000256" key="1">
    <source>
        <dbReference type="SAM" id="Phobius"/>
    </source>
</evidence>
<dbReference type="InterPro" id="IPR035333">
    <property type="entry name" value="DUF5389"/>
</dbReference>
<dbReference type="KEGG" id="aaz:ADJ80_04265"/>
<gene>
    <name evidence="2" type="ORF">BBB52_01740</name>
    <name evidence="3" type="ORF">DOL88_01965</name>
    <name evidence="4" type="ORF">NCTC5908_02002</name>
</gene>
<organism evidence="4 6">
    <name type="scientific">Aggregatibacter aphrophilus</name>
    <name type="common">Haemophilus aphrophilus</name>
    <dbReference type="NCBI Taxonomy" id="732"/>
    <lineage>
        <taxon>Bacteria</taxon>
        <taxon>Pseudomonadati</taxon>
        <taxon>Pseudomonadota</taxon>
        <taxon>Gammaproteobacteria</taxon>
        <taxon>Pasteurellales</taxon>
        <taxon>Pasteurellaceae</taxon>
        <taxon>Aggregatibacter</taxon>
    </lineage>
</organism>
<dbReference type="EMBL" id="MAQE01000001">
    <property type="protein sequence ID" value="OBY54197.1"/>
    <property type="molecule type" value="Genomic_DNA"/>
</dbReference>
<dbReference type="Proteomes" id="UP000253728">
    <property type="component" value="Unassembled WGS sequence"/>
</dbReference>
<dbReference type="RefSeq" id="WP_032995425.1">
    <property type="nucleotide sequence ID" value="NZ_CAUUMV010000028.1"/>
</dbReference>
<keyword evidence="1" id="KW-0472">Membrane</keyword>
<dbReference type="EMBL" id="UFSP01000003">
    <property type="protein sequence ID" value="SSZ30180.1"/>
    <property type="molecule type" value="Genomic_DNA"/>
</dbReference>
<dbReference type="STRING" id="732.ADJ80_04265"/>
<reference evidence="3 7" key="3">
    <citation type="journal article" date="2019" name="J. Oral Microbiol.">
        <title>Role of OmpA1 and OmpA2 in Aggregatibacter actinomycetemcomitans and Aggregatibacter aphrophilus serum resistance.</title>
        <authorList>
            <person name="Lindholm M."/>
            <person name="Min Aung K."/>
            <person name="Nyunt Wai S."/>
            <person name="Oscarsson J."/>
        </authorList>
    </citation>
    <scope>NUCLEOTIDE SEQUENCE [LARGE SCALE GENOMIC DNA]</scope>
    <source>
        <strain evidence="3 7">HK83</strain>
    </source>
</reference>
<evidence type="ECO:0000313" key="7">
    <source>
        <dbReference type="Proteomes" id="UP000274211"/>
    </source>
</evidence>
<evidence type="ECO:0000313" key="5">
    <source>
        <dbReference type="Proteomes" id="UP000092746"/>
    </source>
</evidence>
<keyword evidence="1" id="KW-1133">Transmembrane helix</keyword>
<proteinExistence type="predicted"/>
<accession>A0A0K1N1U3</accession>
<keyword evidence="7" id="KW-1185">Reference proteome</keyword>
<protein>
    <submittedName>
        <fullName evidence="4">Uncharacterized protein</fullName>
    </submittedName>
</protein>
<reference evidence="4 6" key="2">
    <citation type="submission" date="2018-06" db="EMBL/GenBank/DDBJ databases">
        <authorList>
            <consortium name="Pathogen Informatics"/>
            <person name="Doyle S."/>
        </authorList>
    </citation>
    <scope>NUCLEOTIDE SEQUENCE [LARGE SCALE GENOMIC DNA]</scope>
    <source>
        <strain evidence="4 6">NCTC5908</strain>
    </source>
</reference>
<name>A0A0K1N1U3_AGGAP</name>
<dbReference type="GeneID" id="49635472"/>
<dbReference type="EMBL" id="QMGS01000027">
    <property type="protein sequence ID" value="RMW90026.1"/>
    <property type="molecule type" value="Genomic_DNA"/>
</dbReference>
<dbReference type="eggNOG" id="ENOG5031JZP">
    <property type="taxonomic scope" value="Bacteria"/>
</dbReference>
<dbReference type="Proteomes" id="UP000274211">
    <property type="component" value="Unassembled WGS sequence"/>
</dbReference>
<dbReference type="Proteomes" id="UP000092746">
    <property type="component" value="Unassembled WGS sequence"/>
</dbReference>
<evidence type="ECO:0000313" key="4">
    <source>
        <dbReference type="EMBL" id="SSZ30180.1"/>
    </source>
</evidence>
<evidence type="ECO:0000313" key="3">
    <source>
        <dbReference type="EMBL" id="RMW90026.1"/>
    </source>
</evidence>
<evidence type="ECO:0000313" key="6">
    <source>
        <dbReference type="Proteomes" id="UP000253728"/>
    </source>
</evidence>
<evidence type="ECO:0000313" key="2">
    <source>
        <dbReference type="EMBL" id="OBY54197.1"/>
    </source>
</evidence>